<organism evidence="1">
    <name type="scientific">Siphoviridae sp. ctnpt50</name>
    <dbReference type="NCBI Taxonomy" id="2827941"/>
    <lineage>
        <taxon>Viruses</taxon>
        <taxon>Duplodnaviria</taxon>
        <taxon>Heunggongvirae</taxon>
        <taxon>Uroviricota</taxon>
        <taxon>Caudoviricetes</taxon>
    </lineage>
</organism>
<evidence type="ECO:0000313" key="1">
    <source>
        <dbReference type="EMBL" id="DAF48995.1"/>
    </source>
</evidence>
<dbReference type="GO" id="GO:0032259">
    <property type="term" value="P:methylation"/>
    <property type="evidence" value="ECO:0007669"/>
    <property type="project" value="UniProtKB-KW"/>
</dbReference>
<protein>
    <submittedName>
        <fullName evidence="1">Adenine-specific methyltransferase</fullName>
    </submittedName>
</protein>
<keyword evidence="1" id="KW-0808">Transferase</keyword>
<dbReference type="InterPro" id="IPR002052">
    <property type="entry name" value="DNA_methylase_N6_adenine_CS"/>
</dbReference>
<dbReference type="SUPFAM" id="SSF53335">
    <property type="entry name" value="S-adenosyl-L-methionine-dependent methyltransferases"/>
    <property type="match status" value="1"/>
</dbReference>
<sequence>MLNIGYLTSDTTAYGDEMYTPFYAVAPLVKHLKNSGHKTIWCPFDEEWSAYVRMFKEEEFNVIRSSLSDGKDFFQYEPDEPYDVIISNPPFSKKDEVIRRLDELEKPFAILLPLNSLQGKSRFDVFKNGIQLLSFDQRIGFHTPKSMKTPLEGSPFASAYFCRNFLLRDLIVEKLDKYDRPLIEEETSE</sequence>
<dbReference type="Gene3D" id="3.40.50.150">
    <property type="entry name" value="Vaccinia Virus protein VP39"/>
    <property type="match status" value="1"/>
</dbReference>
<accession>A0A8S5SDY4</accession>
<dbReference type="GO" id="GO:0008168">
    <property type="term" value="F:methyltransferase activity"/>
    <property type="evidence" value="ECO:0007669"/>
    <property type="project" value="UniProtKB-KW"/>
</dbReference>
<name>A0A8S5SDY4_9CAUD</name>
<dbReference type="EMBL" id="BK032577">
    <property type="protein sequence ID" value="DAF48995.1"/>
    <property type="molecule type" value="Genomic_DNA"/>
</dbReference>
<proteinExistence type="predicted"/>
<dbReference type="InterPro" id="IPR029063">
    <property type="entry name" value="SAM-dependent_MTases_sf"/>
</dbReference>
<reference evidence="1" key="1">
    <citation type="journal article" date="2021" name="Proc. Natl. Acad. Sci. U.S.A.">
        <title>A Catalog of Tens of Thousands of Viruses from Human Metagenomes Reveals Hidden Associations with Chronic Diseases.</title>
        <authorList>
            <person name="Tisza M.J."/>
            <person name="Buck C.B."/>
        </authorList>
    </citation>
    <scope>NUCLEOTIDE SEQUENCE</scope>
    <source>
        <strain evidence="1">Ctnpt50</strain>
    </source>
</reference>
<dbReference type="GO" id="GO:0003676">
    <property type="term" value="F:nucleic acid binding"/>
    <property type="evidence" value="ECO:0007669"/>
    <property type="project" value="InterPro"/>
</dbReference>
<dbReference type="PROSITE" id="PS00092">
    <property type="entry name" value="N6_MTASE"/>
    <property type="match status" value="1"/>
</dbReference>
<keyword evidence="1" id="KW-0489">Methyltransferase</keyword>